<evidence type="ECO:0000313" key="3">
    <source>
        <dbReference type="Proteomes" id="UP000028073"/>
    </source>
</evidence>
<dbReference type="STRING" id="1137799.GZ78_15535"/>
<reference evidence="2 3" key="1">
    <citation type="submission" date="2014-06" db="EMBL/GenBank/DDBJ databases">
        <title>Whole Genome Sequences of Three Symbiotic Endozoicomonas Bacteria.</title>
        <authorList>
            <person name="Neave M.J."/>
            <person name="Apprill A."/>
            <person name="Voolstra C.R."/>
        </authorList>
    </citation>
    <scope>NUCLEOTIDE SEQUENCE [LARGE SCALE GENOMIC DNA]</scope>
    <source>
        <strain evidence="2 3">DSM 25634</strain>
    </source>
</reference>
<feature type="compositionally biased region" description="Low complexity" evidence="1">
    <location>
        <begin position="86"/>
        <end position="100"/>
    </location>
</feature>
<feature type="region of interest" description="Disordered" evidence="1">
    <location>
        <begin position="65"/>
        <end position="104"/>
    </location>
</feature>
<protein>
    <submittedName>
        <fullName evidence="2">Uncharacterized protein</fullName>
    </submittedName>
</protein>
<evidence type="ECO:0000313" key="2">
    <source>
        <dbReference type="EMBL" id="KEQ17240.1"/>
    </source>
</evidence>
<dbReference type="Proteomes" id="UP000028073">
    <property type="component" value="Unassembled WGS sequence"/>
</dbReference>
<feature type="compositionally biased region" description="Acidic residues" evidence="1">
    <location>
        <begin position="67"/>
        <end position="76"/>
    </location>
</feature>
<feature type="compositionally biased region" description="Basic and acidic residues" evidence="1">
    <location>
        <begin position="8"/>
        <end position="18"/>
    </location>
</feature>
<dbReference type="AlphaFoldDB" id="A0A081NFL7"/>
<feature type="region of interest" description="Disordered" evidence="1">
    <location>
        <begin position="142"/>
        <end position="165"/>
    </location>
</feature>
<dbReference type="EMBL" id="JOKH01000003">
    <property type="protein sequence ID" value="KEQ17240.1"/>
    <property type="molecule type" value="Genomic_DNA"/>
</dbReference>
<proteinExistence type="predicted"/>
<sequence>MWLPNREGTAKGRAREKSGVNTEGTSKRKSSKDILSVKPTIRSLRGEEIPESFIKGANDRKLGVLVEEYEEGDEMSESSKGSLTHSSASSTLVSQKVSSSNDGSVIRVQGERITLEYPANSDQLGLAQPYLPGEVAFQGGVAESAKESAVKMGRRSAGTSQPRIR</sequence>
<name>A0A081NFL7_9GAMM</name>
<comment type="caution">
    <text evidence="2">The sequence shown here is derived from an EMBL/GenBank/DDBJ whole genome shotgun (WGS) entry which is preliminary data.</text>
</comment>
<evidence type="ECO:0000256" key="1">
    <source>
        <dbReference type="SAM" id="MobiDB-lite"/>
    </source>
</evidence>
<accession>A0A081NFL7</accession>
<keyword evidence="3" id="KW-1185">Reference proteome</keyword>
<organism evidence="2 3">
    <name type="scientific">Endozoicomonas numazuensis</name>
    <dbReference type="NCBI Taxonomy" id="1137799"/>
    <lineage>
        <taxon>Bacteria</taxon>
        <taxon>Pseudomonadati</taxon>
        <taxon>Pseudomonadota</taxon>
        <taxon>Gammaproteobacteria</taxon>
        <taxon>Oceanospirillales</taxon>
        <taxon>Endozoicomonadaceae</taxon>
        <taxon>Endozoicomonas</taxon>
    </lineage>
</organism>
<feature type="region of interest" description="Disordered" evidence="1">
    <location>
        <begin position="1"/>
        <end position="41"/>
    </location>
</feature>
<gene>
    <name evidence="2" type="ORF">GZ78_15535</name>
</gene>